<feature type="region of interest" description="Disordered" evidence="1">
    <location>
        <begin position="30"/>
        <end position="49"/>
    </location>
</feature>
<dbReference type="HOGENOM" id="CLU_3138371_0_0_5"/>
<organism evidence="2 3">
    <name type="scientific">Novosphingobium nitrogenifigens DSM 19370</name>
    <dbReference type="NCBI Taxonomy" id="983920"/>
    <lineage>
        <taxon>Bacteria</taxon>
        <taxon>Pseudomonadati</taxon>
        <taxon>Pseudomonadota</taxon>
        <taxon>Alphaproteobacteria</taxon>
        <taxon>Sphingomonadales</taxon>
        <taxon>Sphingomonadaceae</taxon>
        <taxon>Novosphingobium</taxon>
    </lineage>
</organism>
<dbReference type="EMBL" id="AEWJ01000053">
    <property type="protein sequence ID" value="EGD57792.1"/>
    <property type="molecule type" value="Genomic_DNA"/>
</dbReference>
<keyword evidence="3" id="KW-1185">Reference proteome</keyword>
<accession>F1ZC71</accession>
<evidence type="ECO:0000313" key="2">
    <source>
        <dbReference type="EMBL" id="EGD57792.1"/>
    </source>
</evidence>
<evidence type="ECO:0000313" key="3">
    <source>
        <dbReference type="Proteomes" id="UP000004728"/>
    </source>
</evidence>
<dbReference type="STRING" id="983920.Y88_3118"/>
<name>F1ZC71_9SPHN</name>
<proteinExistence type="predicted"/>
<comment type="caution">
    <text evidence="2">The sequence shown here is derived from an EMBL/GenBank/DDBJ whole genome shotgun (WGS) entry which is preliminary data.</text>
</comment>
<evidence type="ECO:0000256" key="1">
    <source>
        <dbReference type="SAM" id="MobiDB-lite"/>
    </source>
</evidence>
<sequence>MFSGVGLVLKQGIKQQRGVVRIAMLKLRHPEHPARRQGKRLDLRSHVIS</sequence>
<dbReference type="InParanoid" id="F1ZC71"/>
<reference evidence="2 3" key="1">
    <citation type="journal article" date="2012" name="J. Bacteriol.">
        <title>Draft Genome Sequence of Novosphingobium nitrogenifigens Y88T.</title>
        <authorList>
            <person name="Strabala T.J."/>
            <person name="Macdonald L."/>
            <person name="Liu V."/>
            <person name="Smit A.M."/>
        </authorList>
    </citation>
    <scope>NUCLEOTIDE SEQUENCE [LARGE SCALE GENOMIC DNA]</scope>
    <source>
        <strain evidence="2 3">DSM 19370</strain>
    </source>
</reference>
<dbReference type="Proteomes" id="UP000004728">
    <property type="component" value="Unassembled WGS sequence"/>
</dbReference>
<gene>
    <name evidence="2" type="ORF">Y88_3118</name>
</gene>
<protein>
    <submittedName>
        <fullName evidence="2">Uncharacterized protein</fullName>
    </submittedName>
</protein>
<dbReference type="AlphaFoldDB" id="F1ZC71"/>